<dbReference type="EMBL" id="CP111028">
    <property type="protein sequence ID" value="WAR31035.1"/>
    <property type="molecule type" value="Genomic_DNA"/>
</dbReference>
<gene>
    <name evidence="1" type="ORF">MAR_033577</name>
</gene>
<evidence type="ECO:0000313" key="2">
    <source>
        <dbReference type="Proteomes" id="UP001164746"/>
    </source>
</evidence>
<evidence type="ECO:0000313" key="1">
    <source>
        <dbReference type="EMBL" id="WAR31035.1"/>
    </source>
</evidence>
<name>A0ABY7GA88_MYAAR</name>
<organism evidence="1 2">
    <name type="scientific">Mya arenaria</name>
    <name type="common">Soft-shell clam</name>
    <dbReference type="NCBI Taxonomy" id="6604"/>
    <lineage>
        <taxon>Eukaryota</taxon>
        <taxon>Metazoa</taxon>
        <taxon>Spiralia</taxon>
        <taxon>Lophotrochozoa</taxon>
        <taxon>Mollusca</taxon>
        <taxon>Bivalvia</taxon>
        <taxon>Autobranchia</taxon>
        <taxon>Heteroconchia</taxon>
        <taxon>Euheterodonta</taxon>
        <taxon>Imparidentia</taxon>
        <taxon>Neoheterodontei</taxon>
        <taxon>Myida</taxon>
        <taxon>Myoidea</taxon>
        <taxon>Myidae</taxon>
        <taxon>Mya</taxon>
    </lineage>
</organism>
<dbReference type="Proteomes" id="UP001164746">
    <property type="component" value="Chromosome 17"/>
</dbReference>
<reference evidence="1" key="1">
    <citation type="submission" date="2022-11" db="EMBL/GenBank/DDBJ databases">
        <title>Centuries of genome instability and evolution in soft-shell clam transmissible cancer (bioRxiv).</title>
        <authorList>
            <person name="Hart S.F.M."/>
            <person name="Yonemitsu M.A."/>
            <person name="Giersch R.M."/>
            <person name="Beal B.F."/>
            <person name="Arriagada G."/>
            <person name="Davis B.W."/>
            <person name="Ostrander E.A."/>
            <person name="Goff S.P."/>
            <person name="Metzger M.J."/>
        </authorList>
    </citation>
    <scope>NUCLEOTIDE SEQUENCE</scope>
    <source>
        <strain evidence="1">MELC-2E11</strain>
        <tissue evidence="1">Siphon/mantle</tissue>
    </source>
</reference>
<keyword evidence="2" id="KW-1185">Reference proteome</keyword>
<proteinExistence type="predicted"/>
<protein>
    <submittedName>
        <fullName evidence="1">Uncharacterized protein</fullName>
    </submittedName>
</protein>
<sequence length="78" mass="8906">MPLDLRTEYCQFYLNQRRTPEDDRNAVILAKAANNVREQVDQKSECFVGSFENACQDKSVPQSLKSLVSMILRGPTIQ</sequence>
<accession>A0ABY7GA88</accession>